<evidence type="ECO:0000313" key="3">
    <source>
        <dbReference type="EMBL" id="MBB3156980.1"/>
    </source>
</evidence>
<dbReference type="Proteomes" id="UP000543579">
    <property type="component" value="Unassembled WGS sequence"/>
</dbReference>
<name>A0A7W5CFZ4_9MICO</name>
<evidence type="ECO:0000256" key="1">
    <source>
        <dbReference type="SAM" id="Phobius"/>
    </source>
</evidence>
<dbReference type="RefSeq" id="WP_183418468.1">
    <property type="nucleotide sequence ID" value="NZ_JACHXY010000001.1"/>
</dbReference>
<proteinExistence type="predicted"/>
<feature type="domain" description="CAAX prenyl protease 2/Lysostaphin resistance protein A-like" evidence="2">
    <location>
        <begin position="137"/>
        <end position="237"/>
    </location>
</feature>
<sequence>MSSLDAPAARHRGRRRRRLWGEGGSSVARWDAEMLGWAVCAVGVAAIGAHAAPLLFPVETASGGAQGIVWTSMAVPVALAFARSRPRGLLRFRVIDLVYGVVFGILLRLVQGAVAGSGDGAAPWPSTFSTDGELPPAFIVDAVVGSLVTPPLEELFFRGVVLVSVFAVLRRGVGGVAARIAAVALSTALFVAAHELTAPRDPSDLVSLTLLGVVAGVFTIGTGRMWPAVVVHVVFNASGFALVAAGTILA</sequence>
<evidence type="ECO:0000313" key="4">
    <source>
        <dbReference type="Proteomes" id="UP000543579"/>
    </source>
</evidence>
<dbReference type="GO" id="GO:0080120">
    <property type="term" value="P:CAAX-box protein maturation"/>
    <property type="evidence" value="ECO:0007669"/>
    <property type="project" value="UniProtKB-ARBA"/>
</dbReference>
<dbReference type="InterPro" id="IPR003675">
    <property type="entry name" value="Rce1/LyrA-like_dom"/>
</dbReference>
<feature type="transmembrane region" description="Helical" evidence="1">
    <location>
        <begin position="94"/>
        <end position="114"/>
    </location>
</feature>
<dbReference type="GO" id="GO:0004175">
    <property type="term" value="F:endopeptidase activity"/>
    <property type="evidence" value="ECO:0007669"/>
    <property type="project" value="UniProtKB-ARBA"/>
</dbReference>
<feature type="transmembrane region" description="Helical" evidence="1">
    <location>
        <begin position="35"/>
        <end position="58"/>
    </location>
</feature>
<dbReference type="AlphaFoldDB" id="A0A7W5CFZ4"/>
<comment type="caution">
    <text evidence="3">The sequence shown here is derived from an EMBL/GenBank/DDBJ whole genome shotgun (WGS) entry which is preliminary data.</text>
</comment>
<keyword evidence="1" id="KW-0812">Transmembrane</keyword>
<evidence type="ECO:0000259" key="2">
    <source>
        <dbReference type="Pfam" id="PF02517"/>
    </source>
</evidence>
<dbReference type="Pfam" id="PF02517">
    <property type="entry name" value="Rce1-like"/>
    <property type="match status" value="1"/>
</dbReference>
<feature type="transmembrane region" description="Helical" evidence="1">
    <location>
        <begin position="229"/>
        <end position="249"/>
    </location>
</feature>
<protein>
    <recommendedName>
        <fullName evidence="2">CAAX prenyl protease 2/Lysostaphin resistance protein A-like domain-containing protein</fullName>
    </recommendedName>
</protein>
<reference evidence="3 4" key="1">
    <citation type="submission" date="2020-08" db="EMBL/GenBank/DDBJ databases">
        <title>Genomic Encyclopedia of Type Strains, Phase III (KMG-III): the genomes of soil and plant-associated and newly described type strains.</title>
        <authorList>
            <person name="Whitman W."/>
        </authorList>
    </citation>
    <scope>NUCLEOTIDE SEQUENCE [LARGE SCALE GENOMIC DNA]</scope>
    <source>
        <strain evidence="3 4">CECT 8356</strain>
    </source>
</reference>
<gene>
    <name evidence="3" type="ORF">FHS07_000664</name>
</gene>
<dbReference type="EMBL" id="JACHXY010000001">
    <property type="protein sequence ID" value="MBB3156980.1"/>
    <property type="molecule type" value="Genomic_DNA"/>
</dbReference>
<feature type="transmembrane region" description="Helical" evidence="1">
    <location>
        <begin position="172"/>
        <end position="193"/>
    </location>
</feature>
<feature type="transmembrane region" description="Helical" evidence="1">
    <location>
        <begin position="64"/>
        <end position="82"/>
    </location>
</feature>
<organism evidence="3 4">
    <name type="scientific">Microbacterium proteolyticum</name>
    <dbReference type="NCBI Taxonomy" id="1572644"/>
    <lineage>
        <taxon>Bacteria</taxon>
        <taxon>Bacillati</taxon>
        <taxon>Actinomycetota</taxon>
        <taxon>Actinomycetes</taxon>
        <taxon>Micrococcales</taxon>
        <taxon>Microbacteriaceae</taxon>
        <taxon>Microbacterium</taxon>
    </lineage>
</organism>
<accession>A0A7W5CFZ4</accession>
<keyword evidence="1" id="KW-0472">Membrane</keyword>
<feature type="transmembrane region" description="Helical" evidence="1">
    <location>
        <begin position="205"/>
        <end position="223"/>
    </location>
</feature>
<keyword evidence="1" id="KW-1133">Transmembrane helix</keyword>